<evidence type="ECO:0000313" key="2">
    <source>
        <dbReference type="EMBL" id="ATW27484.1"/>
    </source>
</evidence>
<evidence type="ECO:0000256" key="1">
    <source>
        <dbReference type="SAM" id="MobiDB-lite"/>
    </source>
</evidence>
<dbReference type="Proteomes" id="UP000323521">
    <property type="component" value="Chromosome"/>
</dbReference>
<protein>
    <submittedName>
        <fullName evidence="2">Uncharacterized protein</fullName>
    </submittedName>
</protein>
<sequence length="103" mass="12173">MKPRDIDYKKDDLNSPAVIRKGKQQHGGTKHGGKRICAQKRVRASSSQGWEKRRLSERGKYSRKIMHHTPNLCKGLGVFFWIERQKDYEHDRKNLLNMGRRKN</sequence>
<dbReference type="AlphaFoldDB" id="A0A3G1KYB7"/>
<feature type="compositionally biased region" description="Basic residues" evidence="1">
    <location>
        <begin position="20"/>
        <end position="43"/>
    </location>
</feature>
<keyword evidence="3" id="KW-1185">Reference proteome</keyword>
<dbReference type="EMBL" id="CP017634">
    <property type="protein sequence ID" value="ATW27484.1"/>
    <property type="molecule type" value="Genomic_DNA"/>
</dbReference>
<reference evidence="2 3" key="1">
    <citation type="submission" date="2016-10" db="EMBL/GenBank/DDBJ databases">
        <title>Complete Genome Sequence of Peptococcaceae strain DCMF.</title>
        <authorList>
            <person name="Edwards R.J."/>
            <person name="Holland S.I."/>
            <person name="Deshpande N.P."/>
            <person name="Wong Y.K."/>
            <person name="Ertan H."/>
            <person name="Manefield M."/>
            <person name="Russell T.L."/>
            <person name="Lee M.J."/>
        </authorList>
    </citation>
    <scope>NUCLEOTIDE SEQUENCE [LARGE SCALE GENOMIC DNA]</scope>
    <source>
        <strain evidence="2 3">DCMF</strain>
    </source>
</reference>
<accession>A0A3G1KYB7</accession>
<evidence type="ECO:0000313" key="3">
    <source>
        <dbReference type="Proteomes" id="UP000323521"/>
    </source>
</evidence>
<organism evidence="2 3">
    <name type="scientific">Formimonas warabiya</name>
    <dbReference type="NCBI Taxonomy" id="1761012"/>
    <lineage>
        <taxon>Bacteria</taxon>
        <taxon>Bacillati</taxon>
        <taxon>Bacillota</taxon>
        <taxon>Clostridia</taxon>
        <taxon>Eubacteriales</taxon>
        <taxon>Peptococcaceae</taxon>
        <taxon>Candidatus Formimonas</taxon>
    </lineage>
</organism>
<feature type="compositionally biased region" description="Basic and acidic residues" evidence="1">
    <location>
        <begin position="1"/>
        <end position="13"/>
    </location>
</feature>
<name>A0A3G1KYB7_FORW1</name>
<proteinExistence type="predicted"/>
<feature type="region of interest" description="Disordered" evidence="1">
    <location>
        <begin position="1"/>
        <end position="55"/>
    </location>
</feature>
<gene>
    <name evidence="2" type="ORF">DCMF_24460</name>
</gene>
<dbReference type="KEGG" id="fwa:DCMF_24460"/>